<dbReference type="InterPro" id="IPR012319">
    <property type="entry name" value="FPG_cat"/>
</dbReference>
<gene>
    <name evidence="17" type="ORF">AVDCRST_MAG50-1967</name>
</gene>
<keyword evidence="9" id="KW-0238">DNA-binding</keyword>
<keyword evidence="10" id="KW-0234">DNA repair</keyword>
<evidence type="ECO:0000256" key="9">
    <source>
        <dbReference type="ARBA" id="ARBA00023125"/>
    </source>
</evidence>
<dbReference type="InterPro" id="IPR035937">
    <property type="entry name" value="FPG_N"/>
</dbReference>
<dbReference type="GO" id="GO:0000703">
    <property type="term" value="F:oxidized pyrimidine nucleobase lesion DNA N-glycosylase activity"/>
    <property type="evidence" value="ECO:0007669"/>
    <property type="project" value="TreeGrafter"/>
</dbReference>
<dbReference type="AlphaFoldDB" id="A0A6J4IDD5"/>
<sequence length="266" mass="29348">MPEGDTIFRAAASMHRWLRGREITAARCALVEMPIHLVVGRTVDGVEARAKHLLVQFDSGHTLHTHMKMTGSWHVYRAGERWRKPEWQARLVLEAGDRVAVCFNAPVIELLVPGGETLHPGLAGLGPDVLKPPVDLGEVRRRAAERALDYPIGDLLLDQQVVSGIGNIWRCEALFVGRVHPGTARSKVTDEQLDALVTTAADLMGRSAQPTAHGGRDFGGGTNRPWVYGRARRPCRRCRTPIAAARMGRHARTAYWCPRCQPALEA</sequence>
<keyword evidence="11" id="KW-0456">Lyase</keyword>
<evidence type="ECO:0000259" key="16">
    <source>
        <dbReference type="PROSITE" id="PS51068"/>
    </source>
</evidence>
<keyword evidence="7 17" id="KW-0378">Hydrolase</keyword>
<dbReference type="SMART" id="SM01232">
    <property type="entry name" value="H2TH"/>
    <property type="match status" value="1"/>
</dbReference>
<reference evidence="17" key="1">
    <citation type="submission" date="2020-02" db="EMBL/GenBank/DDBJ databases">
        <authorList>
            <person name="Meier V. D."/>
        </authorList>
    </citation>
    <scope>NUCLEOTIDE SEQUENCE</scope>
    <source>
        <strain evidence="17">AVDCRST_MAG50</strain>
    </source>
</reference>
<dbReference type="InterPro" id="IPR000214">
    <property type="entry name" value="Znf_DNA_glyclase/AP_lyase"/>
</dbReference>
<dbReference type="Pfam" id="PF06831">
    <property type="entry name" value="H2TH"/>
    <property type="match status" value="1"/>
</dbReference>
<dbReference type="InterPro" id="IPR010663">
    <property type="entry name" value="Znf_FPG/IleRS"/>
</dbReference>
<proteinExistence type="inferred from homology"/>
<evidence type="ECO:0000256" key="3">
    <source>
        <dbReference type="ARBA" id="ARBA00012720"/>
    </source>
</evidence>
<keyword evidence="4" id="KW-0479">Metal-binding</keyword>
<keyword evidence="12" id="KW-0511">Multifunctional enzyme</keyword>
<feature type="domain" description="FPG-type" evidence="15">
    <location>
        <begin position="226"/>
        <end position="262"/>
    </location>
</feature>
<dbReference type="EC" id="4.2.99.18" evidence="3"/>
<evidence type="ECO:0000256" key="14">
    <source>
        <dbReference type="PROSITE-ProRule" id="PRU00391"/>
    </source>
</evidence>
<evidence type="ECO:0000256" key="5">
    <source>
        <dbReference type="ARBA" id="ARBA00022763"/>
    </source>
</evidence>
<evidence type="ECO:0000256" key="8">
    <source>
        <dbReference type="ARBA" id="ARBA00022833"/>
    </source>
</evidence>
<dbReference type="Pfam" id="PF06827">
    <property type="entry name" value="zf-FPG_IleRS"/>
    <property type="match status" value="1"/>
</dbReference>
<evidence type="ECO:0000256" key="7">
    <source>
        <dbReference type="ARBA" id="ARBA00022801"/>
    </source>
</evidence>
<organism evidence="17">
    <name type="scientific">uncultured Acidimicrobiales bacterium</name>
    <dbReference type="NCBI Taxonomy" id="310071"/>
    <lineage>
        <taxon>Bacteria</taxon>
        <taxon>Bacillati</taxon>
        <taxon>Actinomycetota</taxon>
        <taxon>Acidimicrobiia</taxon>
        <taxon>Acidimicrobiales</taxon>
        <taxon>environmental samples</taxon>
    </lineage>
</organism>
<dbReference type="PANTHER" id="PTHR42697">
    <property type="entry name" value="ENDONUCLEASE 8"/>
    <property type="match status" value="1"/>
</dbReference>
<dbReference type="GO" id="GO:0008270">
    <property type="term" value="F:zinc ion binding"/>
    <property type="evidence" value="ECO:0007669"/>
    <property type="project" value="UniProtKB-KW"/>
</dbReference>
<dbReference type="SMART" id="SM00898">
    <property type="entry name" value="Fapy_DNA_glyco"/>
    <property type="match status" value="1"/>
</dbReference>
<evidence type="ECO:0000256" key="10">
    <source>
        <dbReference type="ARBA" id="ARBA00023204"/>
    </source>
</evidence>
<dbReference type="GO" id="GO:0003684">
    <property type="term" value="F:damaged DNA binding"/>
    <property type="evidence" value="ECO:0007669"/>
    <property type="project" value="InterPro"/>
</dbReference>
<dbReference type="PROSITE" id="PS51066">
    <property type="entry name" value="ZF_FPG_2"/>
    <property type="match status" value="1"/>
</dbReference>
<dbReference type="InterPro" id="IPR015886">
    <property type="entry name" value="H2TH_FPG"/>
</dbReference>
<dbReference type="GO" id="GO:0006284">
    <property type="term" value="P:base-excision repair"/>
    <property type="evidence" value="ECO:0007669"/>
    <property type="project" value="InterPro"/>
</dbReference>
<dbReference type="Gene3D" id="3.20.190.10">
    <property type="entry name" value="MutM-like, N-terminal"/>
    <property type="match status" value="1"/>
</dbReference>
<dbReference type="PROSITE" id="PS51068">
    <property type="entry name" value="FPG_CAT"/>
    <property type="match status" value="1"/>
</dbReference>
<comment type="similarity">
    <text evidence="2">Belongs to the FPG family.</text>
</comment>
<dbReference type="InterPro" id="IPR010979">
    <property type="entry name" value="Ribosomal_uS13-like_H2TH"/>
</dbReference>
<comment type="cofactor">
    <cofactor evidence="1">
        <name>Zn(2+)</name>
        <dbReference type="ChEBI" id="CHEBI:29105"/>
    </cofactor>
</comment>
<dbReference type="Gene3D" id="1.10.8.50">
    <property type="match status" value="1"/>
</dbReference>
<evidence type="ECO:0000256" key="2">
    <source>
        <dbReference type="ARBA" id="ARBA00009409"/>
    </source>
</evidence>
<evidence type="ECO:0000256" key="6">
    <source>
        <dbReference type="ARBA" id="ARBA00022771"/>
    </source>
</evidence>
<keyword evidence="5" id="KW-0227">DNA damage</keyword>
<evidence type="ECO:0000256" key="12">
    <source>
        <dbReference type="ARBA" id="ARBA00023268"/>
    </source>
</evidence>
<keyword evidence="13 17" id="KW-0326">Glycosidase</keyword>
<evidence type="ECO:0000256" key="1">
    <source>
        <dbReference type="ARBA" id="ARBA00001947"/>
    </source>
</evidence>
<feature type="domain" description="Formamidopyrimidine-DNA glycosylase catalytic" evidence="16">
    <location>
        <begin position="2"/>
        <end position="126"/>
    </location>
</feature>
<dbReference type="SUPFAM" id="SSF81624">
    <property type="entry name" value="N-terminal domain of MutM-like DNA repair proteins"/>
    <property type="match status" value="1"/>
</dbReference>
<evidence type="ECO:0000256" key="13">
    <source>
        <dbReference type="ARBA" id="ARBA00023295"/>
    </source>
</evidence>
<evidence type="ECO:0000313" key="17">
    <source>
        <dbReference type="EMBL" id="CAA9247022.1"/>
    </source>
</evidence>
<evidence type="ECO:0000256" key="4">
    <source>
        <dbReference type="ARBA" id="ARBA00022723"/>
    </source>
</evidence>
<name>A0A6J4IDD5_9ACTN</name>
<keyword evidence="8" id="KW-0862">Zinc</keyword>
<dbReference type="EMBL" id="CADCTF010000102">
    <property type="protein sequence ID" value="CAA9247022.1"/>
    <property type="molecule type" value="Genomic_DNA"/>
</dbReference>
<dbReference type="SUPFAM" id="SSF57716">
    <property type="entry name" value="Glucocorticoid receptor-like (DNA-binding domain)"/>
    <property type="match status" value="1"/>
</dbReference>
<dbReference type="InterPro" id="IPR044090">
    <property type="entry name" value="Nei2_N"/>
</dbReference>
<accession>A0A6J4IDD5</accession>
<dbReference type="CDD" id="cd08971">
    <property type="entry name" value="AcNei2_N"/>
    <property type="match status" value="1"/>
</dbReference>
<evidence type="ECO:0000256" key="11">
    <source>
        <dbReference type="ARBA" id="ARBA00023239"/>
    </source>
</evidence>
<dbReference type="GO" id="GO:0140078">
    <property type="term" value="F:class I DNA-(apurinic or apyrimidinic site) endonuclease activity"/>
    <property type="evidence" value="ECO:0007669"/>
    <property type="project" value="UniProtKB-EC"/>
</dbReference>
<dbReference type="Pfam" id="PF01149">
    <property type="entry name" value="Fapy_DNA_glyco"/>
    <property type="match status" value="1"/>
</dbReference>
<keyword evidence="6 14" id="KW-0863">Zinc-finger</keyword>
<dbReference type="SUPFAM" id="SSF46946">
    <property type="entry name" value="S13-like H2TH domain"/>
    <property type="match status" value="1"/>
</dbReference>
<dbReference type="PANTHER" id="PTHR42697:SF1">
    <property type="entry name" value="ENDONUCLEASE 8"/>
    <property type="match status" value="1"/>
</dbReference>
<evidence type="ECO:0000259" key="15">
    <source>
        <dbReference type="PROSITE" id="PS51066"/>
    </source>
</evidence>
<protein>
    <recommendedName>
        <fullName evidence="3">DNA-(apurinic or apyrimidinic site) lyase</fullName>
        <ecNumber evidence="3">4.2.99.18</ecNumber>
    </recommendedName>
</protein>